<dbReference type="EMBL" id="UGKT01000001">
    <property type="protein sequence ID" value="STT00634.1"/>
    <property type="molecule type" value="Genomic_DNA"/>
</dbReference>
<dbReference type="AlphaFoldDB" id="A0A377USK6"/>
<accession>A0A377USK6</accession>
<reference evidence="1 2" key="1">
    <citation type="submission" date="2018-06" db="EMBL/GenBank/DDBJ databases">
        <authorList>
            <consortium name="Pathogen Informatics"/>
            <person name="Doyle S."/>
        </authorList>
    </citation>
    <scope>NUCLEOTIDE SEQUENCE [LARGE SCALE GENOMIC DNA]</scope>
    <source>
        <strain evidence="1 2">NCTC13443</strain>
    </source>
</reference>
<evidence type="ECO:0000313" key="2">
    <source>
        <dbReference type="Proteomes" id="UP000255518"/>
    </source>
</evidence>
<name>A0A377USK6_KLEPN</name>
<dbReference type="Proteomes" id="UP000255518">
    <property type="component" value="Unassembled WGS sequence"/>
</dbReference>
<organism evidence="1 2">
    <name type="scientific">Klebsiella pneumoniae</name>
    <dbReference type="NCBI Taxonomy" id="573"/>
    <lineage>
        <taxon>Bacteria</taxon>
        <taxon>Pseudomonadati</taxon>
        <taxon>Pseudomonadota</taxon>
        <taxon>Gammaproteobacteria</taxon>
        <taxon>Enterobacterales</taxon>
        <taxon>Enterobacteriaceae</taxon>
        <taxon>Klebsiella/Raoultella group</taxon>
        <taxon>Klebsiella</taxon>
        <taxon>Klebsiella pneumoniae complex</taxon>
    </lineage>
</organism>
<proteinExistence type="predicted"/>
<sequence length="65" mass="7846">MEPLDKLVVSVDEALYKAKQQGKKPYPARVRLQRRHRPLRWAFLFFPEKMKTGFNYCVMPYTQSR</sequence>
<gene>
    <name evidence="1" type="ORF">NCTC13443_00919</name>
</gene>
<protein>
    <submittedName>
        <fullName evidence="1">Diguanylate cyclase/phosphodiesterase</fullName>
    </submittedName>
</protein>
<evidence type="ECO:0000313" key="1">
    <source>
        <dbReference type="EMBL" id="STT00634.1"/>
    </source>
</evidence>